<keyword evidence="6" id="KW-1185">Reference proteome</keyword>
<evidence type="ECO:0000313" key="4">
    <source>
        <dbReference type="EMBL" id="QQR29408.1"/>
    </source>
</evidence>
<reference evidence="4 7" key="3">
    <citation type="submission" date="2020-11" db="EMBL/GenBank/DDBJ databases">
        <title>Closed and high quality bacterial genomes of the OMM12 community.</title>
        <authorList>
            <person name="Marbouty M."/>
            <person name="Lamy-Besnier Q."/>
            <person name="Debarbieux L."/>
            <person name="Koszul R."/>
        </authorList>
    </citation>
    <scope>NUCLEOTIDE SEQUENCE [LARGE SCALE GENOMIC DNA]</scope>
    <source>
        <strain evidence="4 7">KB18</strain>
    </source>
</reference>
<sequence length="150" mass="17642">MEYIDLRKLKSGELKQVRRQVVRLKQMGKAGKEIEELTGVRQSRASEIWTAYKREGDKALEPKKHGFQKGTHLLLTPEEQAEIRETIVTRRPEEFGIPGSLWTLKKVCAYVWKRYRKKISDGSVSDYMRRWGLTCQRPVKRARKQNPSRI</sequence>
<dbReference type="EMBL" id="CP021422">
    <property type="protein sequence ID" value="ASB42535.1"/>
    <property type="molecule type" value="Genomic_DNA"/>
</dbReference>
<dbReference type="Proteomes" id="UP000196710">
    <property type="component" value="Chromosome"/>
</dbReference>
<dbReference type="InterPro" id="IPR009057">
    <property type="entry name" value="Homeodomain-like_sf"/>
</dbReference>
<dbReference type="KEGG" id="amur:ADH66_18920"/>
<dbReference type="AlphaFoldDB" id="A0A1Z2XNW5"/>
<evidence type="ECO:0000313" key="3">
    <source>
        <dbReference type="EMBL" id="ASB42535.1"/>
    </source>
</evidence>
<evidence type="ECO:0000259" key="1">
    <source>
        <dbReference type="Pfam" id="PF13592"/>
    </source>
</evidence>
<dbReference type="RefSeq" id="WP_084384226.1">
    <property type="nucleotide sequence ID" value="NZ_CP021422.1"/>
</dbReference>
<evidence type="ECO:0000313" key="2">
    <source>
        <dbReference type="EMBL" id="ASB40120.1"/>
    </source>
</evidence>
<name>A0A1Z2XNW5_9FIRM</name>
<organism evidence="4 7">
    <name type="scientific">Acutalibacter muris</name>
    <dbReference type="NCBI Taxonomy" id="1796620"/>
    <lineage>
        <taxon>Bacteria</taxon>
        <taxon>Bacillati</taxon>
        <taxon>Bacillota</taxon>
        <taxon>Clostridia</taxon>
        <taxon>Eubacteriales</taxon>
        <taxon>Acutalibacteraceae</taxon>
        <taxon>Acutalibacter</taxon>
    </lineage>
</organism>
<dbReference type="InterPro" id="IPR025959">
    <property type="entry name" value="Winged_HTH_dom"/>
</dbReference>
<feature type="domain" description="Winged helix-turn helix" evidence="1">
    <location>
        <begin position="99"/>
        <end position="148"/>
    </location>
</feature>
<dbReference type="EMBL" id="CP065321">
    <property type="protein sequence ID" value="QQR29408.1"/>
    <property type="molecule type" value="Genomic_DNA"/>
</dbReference>
<reference evidence="6" key="2">
    <citation type="submission" date="2017-05" db="EMBL/GenBank/DDBJ databases">
        <title>Improved OligoMM genomes.</title>
        <authorList>
            <person name="Garzetti D."/>
        </authorList>
    </citation>
    <scope>NUCLEOTIDE SEQUENCE [LARGE SCALE GENOMIC DNA]</scope>
    <source>
        <strain evidence="6">KB18</strain>
    </source>
</reference>
<evidence type="ECO:0000313" key="7">
    <source>
        <dbReference type="Proteomes" id="UP000596035"/>
    </source>
</evidence>
<accession>A0A1Z2XNW5</accession>
<dbReference type="Pfam" id="PF13592">
    <property type="entry name" value="HTH_33"/>
    <property type="match status" value="1"/>
</dbReference>
<gene>
    <name evidence="2" type="ORF">ADH66_05270</name>
    <name evidence="3" type="ORF">ADH66_18920</name>
    <name evidence="5" type="ORF">I5Q82_09345</name>
    <name evidence="4" type="ORF">I5Q82_15355</name>
</gene>
<dbReference type="Proteomes" id="UP000596035">
    <property type="component" value="Chromosome"/>
</dbReference>
<protein>
    <submittedName>
        <fullName evidence="4">Winged helix-turn-helix domain-containing protein</fullName>
    </submittedName>
</protein>
<reference evidence="2" key="1">
    <citation type="journal article" date="2017" name="Genome Announc.">
        <title>High-Quality Whole-Genome Sequences of the Oligo-Mouse-Microbiota Bacterial Community.</title>
        <authorList>
            <person name="Garzetti D."/>
            <person name="Brugiroux S."/>
            <person name="Bunk B."/>
            <person name="Pukall R."/>
            <person name="McCoy K.D."/>
            <person name="Macpherson A.J."/>
            <person name="Stecher B."/>
        </authorList>
    </citation>
    <scope>NUCLEOTIDE SEQUENCE</scope>
    <source>
        <strain evidence="2">KB18</strain>
    </source>
</reference>
<dbReference type="KEGG" id="amur:ADH66_05270"/>
<dbReference type="EMBL" id="CP021422">
    <property type="protein sequence ID" value="ASB40120.1"/>
    <property type="molecule type" value="Genomic_DNA"/>
</dbReference>
<evidence type="ECO:0000313" key="6">
    <source>
        <dbReference type="Proteomes" id="UP000196710"/>
    </source>
</evidence>
<proteinExistence type="predicted"/>
<dbReference type="EMBL" id="CP065321">
    <property type="protein sequence ID" value="QQR31831.1"/>
    <property type="molecule type" value="Genomic_DNA"/>
</dbReference>
<dbReference type="SUPFAM" id="SSF46689">
    <property type="entry name" value="Homeodomain-like"/>
    <property type="match status" value="1"/>
</dbReference>
<evidence type="ECO:0000313" key="5">
    <source>
        <dbReference type="EMBL" id="QQR31831.1"/>
    </source>
</evidence>